<keyword evidence="3" id="KW-1185">Reference proteome</keyword>
<evidence type="ECO:0000256" key="1">
    <source>
        <dbReference type="SAM" id="MobiDB-lite"/>
    </source>
</evidence>
<evidence type="ECO:0000313" key="2">
    <source>
        <dbReference type="EMBL" id="KAJ2844510.1"/>
    </source>
</evidence>
<dbReference type="EMBL" id="JANBUW010001059">
    <property type="protein sequence ID" value="KAJ2844510.1"/>
    <property type="molecule type" value="Genomic_DNA"/>
</dbReference>
<name>A0A9W8I3M9_9FUNG</name>
<dbReference type="AlphaFoldDB" id="A0A9W8I3M9"/>
<dbReference type="OrthoDB" id="9451547at2759"/>
<feature type="compositionally biased region" description="Polar residues" evidence="1">
    <location>
        <begin position="408"/>
        <end position="431"/>
    </location>
</feature>
<comment type="caution">
    <text evidence="2">The sequence shown here is derived from an EMBL/GenBank/DDBJ whole genome shotgun (WGS) entry which is preliminary data.</text>
</comment>
<feature type="region of interest" description="Disordered" evidence="1">
    <location>
        <begin position="249"/>
        <end position="301"/>
    </location>
</feature>
<reference evidence="2" key="1">
    <citation type="submission" date="2022-07" db="EMBL/GenBank/DDBJ databases">
        <title>Phylogenomic reconstructions and comparative analyses of Kickxellomycotina fungi.</title>
        <authorList>
            <person name="Reynolds N.K."/>
            <person name="Stajich J.E."/>
            <person name="Barry K."/>
            <person name="Grigoriev I.V."/>
            <person name="Crous P."/>
            <person name="Smith M.E."/>
        </authorList>
    </citation>
    <scope>NUCLEOTIDE SEQUENCE</scope>
    <source>
        <strain evidence="2">NRRL 1566</strain>
    </source>
</reference>
<sequence>MQRIEEERVNEWEPMRARWLASEEALQELQETHQGTCEALAQAEARLAELDKSAELSDPIKLKSQKTSTSLLGELDLQRHKAVLQQQTLAREHTALKRAYNRAVNSQSRMKQQVARLTQLAATGANEARMRRLEAALGEAECQQQALLWASMEHQRPSGMDIDVGSGSIEIEGTALVASLRARLKQITADRDQTQRELRTAYLLRANEIQKTRDMERELADTEVKLRRAIGELTSLRAEHDVLRQKLKSTKRHVNEPSSNASDTDHQSQLEKASPVIPPRKRTSSKAGFDERSGVRKSGPMSLSFMINSEMNGAPEEANTLTPPAGSDVDLPSSPSSAKRFRATQHPEEPEYPCSAVSEAGGSADTSASLSEFRDAADRGMKSWLGSLGAVHASSLAGDNLNSNASIATSSKTVSNDQIATANEPQVQPQHNTRRNGKIDEIHISSQMAQKPMECNNQ</sequence>
<organism evidence="2 3">
    <name type="scientific">Coemansia brasiliensis</name>
    <dbReference type="NCBI Taxonomy" id="2650707"/>
    <lineage>
        <taxon>Eukaryota</taxon>
        <taxon>Fungi</taxon>
        <taxon>Fungi incertae sedis</taxon>
        <taxon>Zoopagomycota</taxon>
        <taxon>Kickxellomycotina</taxon>
        <taxon>Kickxellomycetes</taxon>
        <taxon>Kickxellales</taxon>
        <taxon>Kickxellaceae</taxon>
        <taxon>Coemansia</taxon>
    </lineage>
</organism>
<protein>
    <submittedName>
        <fullName evidence="2">Uncharacterized protein</fullName>
    </submittedName>
</protein>
<feature type="region of interest" description="Disordered" evidence="1">
    <location>
        <begin position="314"/>
        <end position="368"/>
    </location>
</feature>
<accession>A0A9W8I3M9</accession>
<feature type="region of interest" description="Disordered" evidence="1">
    <location>
        <begin position="408"/>
        <end position="436"/>
    </location>
</feature>
<proteinExistence type="predicted"/>
<gene>
    <name evidence="2" type="ORF">IWW36_005158</name>
</gene>
<dbReference type="Proteomes" id="UP001139887">
    <property type="component" value="Unassembled WGS sequence"/>
</dbReference>
<evidence type="ECO:0000313" key="3">
    <source>
        <dbReference type="Proteomes" id="UP001139887"/>
    </source>
</evidence>